<dbReference type="EMBL" id="BAHC01000085">
    <property type="protein sequence ID" value="GAB90152.1"/>
    <property type="molecule type" value="Genomic_DNA"/>
</dbReference>
<dbReference type="CDD" id="cd00085">
    <property type="entry name" value="HNHc"/>
    <property type="match status" value="1"/>
</dbReference>
<dbReference type="OrthoDB" id="3513062at2"/>
<accession>K6WD85</accession>
<dbReference type="InterPro" id="IPR003615">
    <property type="entry name" value="HNH_nuc"/>
</dbReference>
<dbReference type="eggNOG" id="COG1403">
    <property type="taxonomic scope" value="Bacteria"/>
</dbReference>
<proteinExistence type="predicted"/>
<dbReference type="Pfam" id="PF02720">
    <property type="entry name" value="DUF222"/>
    <property type="match status" value="1"/>
</dbReference>
<protein>
    <recommendedName>
        <fullName evidence="2">DUF222 domain-containing protein</fullName>
    </recommendedName>
</protein>
<feature type="region of interest" description="Disordered" evidence="1">
    <location>
        <begin position="474"/>
        <end position="497"/>
    </location>
</feature>
<dbReference type="RefSeq" id="WP_006332766.1">
    <property type="nucleotide sequence ID" value="NZ_BAHC01000085.1"/>
</dbReference>
<feature type="domain" description="DUF222" evidence="2">
    <location>
        <begin position="43"/>
        <end position="372"/>
    </location>
</feature>
<name>K6WD85_9ACTN</name>
<dbReference type="AlphaFoldDB" id="K6WD85"/>
<sequence length="520" mass="56378">MLETEIPPSEVMVLYDELHTLLDRIADVDTTSATPTDIVDAAKSHERAVRRMSAIGHRRVLEVINRDAHAKSGHRSVTTFLTEALRITDPRKRLQQMHEVAPSYTLQGELLPPRCPNTADALSEGAIGSAHAQAIIDALRRIPQSVPADDRDAAEATLADYARTLSPRQITELGARILAYLDPDGTLTDDRDRARQRRLRVGRQDAQGMSKLNGVLDPTTRAMLDVVLAAWAAPGMNNPQDETSPRGIKDDIDPKVLKEAADRDDRSDDQRNHDAFKALLTAALDGGILGGSHRGLPPHLIVTISESELRERAGIGQTATGGFLPISDVIELAARAQQHLAVFADHTAEILYLGEAKRLANRSQRLAILARDGAGCSCPGCTKPMTLSEIHHAERDWADGGYTDVNAMAAACPQHNRAVGPKPGQWTTSMVTDGPDTGRAAWTLNTDGSIPPAPPRVNRNFQLAEILGRHLRNEATAPPVDIPAGPRAPRSQQERRRVPKLIASGWAVQMLTRADLGLAG</sequence>
<dbReference type="Proteomes" id="UP000008363">
    <property type="component" value="Unassembled WGS sequence"/>
</dbReference>
<evidence type="ECO:0000256" key="1">
    <source>
        <dbReference type="SAM" id="MobiDB-lite"/>
    </source>
</evidence>
<dbReference type="InterPro" id="IPR003870">
    <property type="entry name" value="DUF222"/>
</dbReference>
<gene>
    <name evidence="3" type="ORF">GORHZ_085_00190</name>
</gene>
<feature type="compositionally biased region" description="Basic and acidic residues" evidence="1">
    <location>
        <begin position="243"/>
        <end position="254"/>
    </location>
</feature>
<evidence type="ECO:0000313" key="3">
    <source>
        <dbReference type="EMBL" id="GAB90152.1"/>
    </source>
</evidence>
<dbReference type="STRING" id="1108045.GORHZ_085_00190"/>
<keyword evidence="4" id="KW-1185">Reference proteome</keyword>
<evidence type="ECO:0000259" key="2">
    <source>
        <dbReference type="Pfam" id="PF02720"/>
    </source>
</evidence>
<organism evidence="3 4">
    <name type="scientific">Gordonia rhizosphera NBRC 16068</name>
    <dbReference type="NCBI Taxonomy" id="1108045"/>
    <lineage>
        <taxon>Bacteria</taxon>
        <taxon>Bacillati</taxon>
        <taxon>Actinomycetota</taxon>
        <taxon>Actinomycetes</taxon>
        <taxon>Mycobacteriales</taxon>
        <taxon>Gordoniaceae</taxon>
        <taxon>Gordonia</taxon>
    </lineage>
</organism>
<comment type="caution">
    <text evidence="3">The sequence shown here is derived from an EMBL/GenBank/DDBJ whole genome shotgun (WGS) entry which is preliminary data.</text>
</comment>
<evidence type="ECO:0000313" key="4">
    <source>
        <dbReference type="Proteomes" id="UP000008363"/>
    </source>
</evidence>
<feature type="region of interest" description="Disordered" evidence="1">
    <location>
        <begin position="235"/>
        <end position="254"/>
    </location>
</feature>
<reference evidence="3 4" key="1">
    <citation type="submission" date="2012-08" db="EMBL/GenBank/DDBJ databases">
        <title>Whole genome shotgun sequence of Gordonia rhizosphera NBRC 16068.</title>
        <authorList>
            <person name="Takarada H."/>
            <person name="Isaki S."/>
            <person name="Hosoyama A."/>
            <person name="Tsuchikane K."/>
            <person name="Katsumata H."/>
            <person name="Baba S."/>
            <person name="Ohji S."/>
            <person name="Yamazaki S."/>
            <person name="Fujita N."/>
        </authorList>
    </citation>
    <scope>NUCLEOTIDE SEQUENCE [LARGE SCALE GENOMIC DNA]</scope>
    <source>
        <strain evidence="3 4">NBRC 16068</strain>
    </source>
</reference>